<evidence type="ECO:0008006" key="6">
    <source>
        <dbReference type="Google" id="ProtNLM"/>
    </source>
</evidence>
<evidence type="ECO:0000313" key="5">
    <source>
        <dbReference type="Proteomes" id="UP000480929"/>
    </source>
</evidence>
<protein>
    <recommendedName>
        <fullName evidence="6">DUF4878 domain-containing protein</fullName>
    </recommendedName>
</protein>
<reference evidence="4 5" key="1">
    <citation type="journal article" date="2019" name="Nat. Med.">
        <title>A library of human gut bacterial isolates paired with longitudinal multiomics data enables mechanistic microbiome research.</title>
        <authorList>
            <person name="Poyet M."/>
            <person name="Groussin M."/>
            <person name="Gibbons S.M."/>
            <person name="Avila-Pacheco J."/>
            <person name="Jiang X."/>
            <person name="Kearney S.M."/>
            <person name="Perrotta A.R."/>
            <person name="Berdy B."/>
            <person name="Zhao S."/>
            <person name="Lieberman T.D."/>
            <person name="Swanson P.K."/>
            <person name="Smith M."/>
            <person name="Roesemann S."/>
            <person name="Alexander J.E."/>
            <person name="Rich S.A."/>
            <person name="Livny J."/>
            <person name="Vlamakis H."/>
            <person name="Clish C."/>
            <person name="Bullock K."/>
            <person name="Deik A."/>
            <person name="Scott J."/>
            <person name="Pierce K.A."/>
            <person name="Xavier R.J."/>
            <person name="Alm E.J."/>
        </authorList>
    </citation>
    <scope>NUCLEOTIDE SEQUENCE [LARGE SCALE GENOMIC DNA]</scope>
    <source>
        <strain evidence="2 4">BIOML-A4</strain>
        <strain evidence="3 5">BIOML-A5</strain>
    </source>
</reference>
<organism evidence="2 4">
    <name type="scientific">Holdemania massiliensis</name>
    <dbReference type="NCBI Taxonomy" id="1468449"/>
    <lineage>
        <taxon>Bacteria</taxon>
        <taxon>Bacillati</taxon>
        <taxon>Bacillota</taxon>
        <taxon>Erysipelotrichia</taxon>
        <taxon>Erysipelotrichales</taxon>
        <taxon>Erysipelotrichaceae</taxon>
        <taxon>Holdemania</taxon>
    </lineage>
</organism>
<evidence type="ECO:0000313" key="4">
    <source>
        <dbReference type="Proteomes" id="UP000433575"/>
    </source>
</evidence>
<dbReference type="EMBL" id="WKPI01000003">
    <property type="protein sequence ID" value="MSC32236.1"/>
    <property type="molecule type" value="Genomic_DNA"/>
</dbReference>
<dbReference type="Proteomes" id="UP000433575">
    <property type="component" value="Unassembled WGS sequence"/>
</dbReference>
<dbReference type="RefSeq" id="WP_154238184.1">
    <property type="nucleotide sequence ID" value="NZ_WKPI01000003.1"/>
</dbReference>
<proteinExistence type="predicted"/>
<accession>A0A6N7S4H8</accession>
<gene>
    <name evidence="3" type="ORF">GKD88_03780</name>
    <name evidence="2" type="ORF">GKE08_05050</name>
</gene>
<comment type="caution">
    <text evidence="2">The sequence shown here is derived from an EMBL/GenBank/DDBJ whole genome shotgun (WGS) entry which is preliminary data.</text>
</comment>
<sequence>MKKFSVFVAILLCLLGCQAKPTTEETLKAQAELFLQKVDTLPQLSAAVEDEKTSREEAAQLVEEWNKALVEHLKPVMTDQGITNFVANRMPTGFNRLLGISEEESTAEHRQVTSVEPLSGGDVDVTVTYTTEEKEVRLLLNFKETDEGWRIESLRIR</sequence>
<dbReference type="Proteomes" id="UP000480929">
    <property type="component" value="Unassembled WGS sequence"/>
</dbReference>
<feature type="signal peptide" evidence="1">
    <location>
        <begin position="1"/>
        <end position="19"/>
    </location>
</feature>
<evidence type="ECO:0000313" key="3">
    <source>
        <dbReference type="EMBL" id="MSC32236.1"/>
    </source>
</evidence>
<keyword evidence="5" id="KW-1185">Reference proteome</keyword>
<evidence type="ECO:0000256" key="1">
    <source>
        <dbReference type="SAM" id="SignalP"/>
    </source>
</evidence>
<evidence type="ECO:0000313" key="2">
    <source>
        <dbReference type="EMBL" id="MSA88689.1"/>
    </source>
</evidence>
<dbReference type="AlphaFoldDB" id="A0A6N7S4H8"/>
<keyword evidence="1" id="KW-0732">Signal</keyword>
<feature type="chain" id="PRO_5026686334" description="DUF4878 domain-containing protein" evidence="1">
    <location>
        <begin position="20"/>
        <end position="157"/>
    </location>
</feature>
<dbReference type="OrthoDB" id="1652080at2"/>
<dbReference type="EMBL" id="WKPJ01000004">
    <property type="protein sequence ID" value="MSA88689.1"/>
    <property type="molecule type" value="Genomic_DNA"/>
</dbReference>
<name>A0A6N7S4H8_9FIRM</name>